<comment type="subcellular location">
    <subcellularLocation>
        <location evidence="2">Nucleus</location>
    </subcellularLocation>
</comment>
<dbReference type="OrthoDB" id="267079at2759"/>
<organism evidence="25 26">
    <name type="scientific">Talaromyces atroroseus</name>
    <dbReference type="NCBI Taxonomy" id="1441469"/>
    <lineage>
        <taxon>Eukaryota</taxon>
        <taxon>Fungi</taxon>
        <taxon>Dikarya</taxon>
        <taxon>Ascomycota</taxon>
        <taxon>Pezizomycotina</taxon>
        <taxon>Eurotiomycetes</taxon>
        <taxon>Eurotiomycetidae</taxon>
        <taxon>Eurotiales</taxon>
        <taxon>Trichocomaceae</taxon>
        <taxon>Talaromyces</taxon>
        <taxon>Talaromyces sect. Trachyspermi</taxon>
    </lineage>
</organism>
<accession>A0A1Q5QAI2</accession>
<dbReference type="InterPro" id="IPR014013">
    <property type="entry name" value="Helic_SF1/SF2_ATP-bd_DinG/Rad3"/>
</dbReference>
<evidence type="ECO:0000256" key="4">
    <source>
        <dbReference type="ARBA" id="ARBA00016387"/>
    </source>
</evidence>
<dbReference type="InterPro" id="IPR045028">
    <property type="entry name" value="DinG/Rad3-like"/>
</dbReference>
<dbReference type="InterPro" id="IPR013020">
    <property type="entry name" value="Rad3/Chl1-like"/>
</dbReference>
<dbReference type="GO" id="GO:0031571">
    <property type="term" value="P:mitotic G1 DNA damage checkpoint signaling"/>
    <property type="evidence" value="ECO:0007669"/>
    <property type="project" value="EnsemblFungi"/>
</dbReference>
<dbReference type="EMBL" id="LFMY01000002">
    <property type="protein sequence ID" value="OKL62942.1"/>
    <property type="molecule type" value="Genomic_DNA"/>
</dbReference>
<keyword evidence="6" id="KW-0479">Metal-binding</keyword>
<dbReference type="CDD" id="cd18788">
    <property type="entry name" value="SF2_C_XPD"/>
    <property type="match status" value="1"/>
</dbReference>
<evidence type="ECO:0000256" key="17">
    <source>
        <dbReference type="ARBA" id="ARBA00029709"/>
    </source>
</evidence>
<evidence type="ECO:0000256" key="16">
    <source>
        <dbReference type="ARBA" id="ARBA00023306"/>
    </source>
</evidence>
<dbReference type="PANTHER" id="PTHR11472">
    <property type="entry name" value="DNA REPAIR DEAD HELICASE RAD3/XP-D SUBFAMILY MEMBER"/>
    <property type="match status" value="1"/>
</dbReference>
<dbReference type="GO" id="GO:0045005">
    <property type="term" value="P:DNA-templated DNA replication maintenance of fidelity"/>
    <property type="evidence" value="ECO:0007669"/>
    <property type="project" value="EnsemblFungi"/>
</dbReference>
<dbReference type="RefSeq" id="XP_020123063.1">
    <property type="nucleotide sequence ID" value="XM_020261815.1"/>
</dbReference>
<evidence type="ECO:0000256" key="13">
    <source>
        <dbReference type="ARBA" id="ARBA00023125"/>
    </source>
</evidence>
<evidence type="ECO:0000256" key="10">
    <source>
        <dbReference type="ARBA" id="ARBA00022840"/>
    </source>
</evidence>
<comment type="function">
    <text evidence="21">ATP-dependent DNA helicase important for chromosome transmission and normal cell cycle progression in G(2)/M. May have a role in changing DNA topology to allow the loading of proteins involved in maintaining sister chromatid cohesion in the vicinity of the centromeres. Has a specific role in chromosome segregation during meiosis II.</text>
</comment>
<dbReference type="GO" id="GO:0036297">
    <property type="term" value="P:interstrand cross-link repair"/>
    <property type="evidence" value="ECO:0007669"/>
    <property type="project" value="EnsemblFungi"/>
</dbReference>
<keyword evidence="14" id="KW-0413">Isomerase</keyword>
<comment type="caution">
    <text evidence="25">The sequence shown here is derived from an EMBL/GenBank/DDBJ whole genome shotgun (WGS) entry which is preliminary data.</text>
</comment>
<keyword evidence="23" id="KW-0175">Coiled coil</keyword>
<keyword evidence="9 25" id="KW-0347">Helicase</keyword>
<dbReference type="STRING" id="1441469.A0A1Q5QAI2"/>
<dbReference type="GO" id="GO:0043139">
    <property type="term" value="F:5'-3' DNA helicase activity"/>
    <property type="evidence" value="ECO:0007669"/>
    <property type="project" value="UniProtKB-EC"/>
</dbReference>
<dbReference type="PROSITE" id="PS00690">
    <property type="entry name" value="DEAH_ATP_HELICASE"/>
    <property type="match status" value="1"/>
</dbReference>
<dbReference type="InterPro" id="IPR027417">
    <property type="entry name" value="P-loop_NTPase"/>
</dbReference>
<evidence type="ECO:0000256" key="9">
    <source>
        <dbReference type="ARBA" id="ARBA00022806"/>
    </source>
</evidence>
<evidence type="ECO:0000256" key="20">
    <source>
        <dbReference type="ARBA" id="ARBA00045008"/>
    </source>
</evidence>
<evidence type="ECO:0000256" key="12">
    <source>
        <dbReference type="ARBA" id="ARBA00023014"/>
    </source>
</evidence>
<protein>
    <recommendedName>
        <fullName evidence="5">ATP-dependent DNA helicase CHL1</fullName>
        <ecNumber evidence="18">5.6.2.3</ecNumber>
    </recommendedName>
    <alternativeName>
        <fullName evidence="4">ATP-dependent DNA helicase chl1</fullName>
    </alternativeName>
    <alternativeName>
        <fullName evidence="17">Chromosome loss protein 1</fullName>
    </alternativeName>
    <alternativeName>
        <fullName evidence="19 20">DNA 5'-3' helicase CHL1</fullName>
    </alternativeName>
</protein>
<proteinExistence type="inferred from homology"/>
<evidence type="ECO:0000256" key="19">
    <source>
        <dbReference type="ARBA" id="ARBA00044998"/>
    </source>
</evidence>
<keyword evidence="7" id="KW-0547">Nucleotide-binding</keyword>
<dbReference type="Pfam" id="PF06733">
    <property type="entry name" value="DEAD_2"/>
    <property type="match status" value="1"/>
</dbReference>
<dbReference type="SMART" id="SM00488">
    <property type="entry name" value="DEXDc2"/>
    <property type="match status" value="1"/>
</dbReference>
<evidence type="ECO:0000259" key="24">
    <source>
        <dbReference type="PROSITE" id="PS51193"/>
    </source>
</evidence>
<dbReference type="InterPro" id="IPR006554">
    <property type="entry name" value="Helicase-like_DEXD_c2"/>
</dbReference>
<dbReference type="Gene3D" id="3.40.50.300">
    <property type="entry name" value="P-loop containing nucleotide triphosphate hydrolases"/>
    <property type="match status" value="2"/>
</dbReference>
<gene>
    <name evidence="25" type="ORF">UA08_02080</name>
</gene>
<keyword evidence="13" id="KW-0238">DNA-binding</keyword>
<dbReference type="GO" id="GO:0007064">
    <property type="term" value="P:mitotic sister chromatid cohesion"/>
    <property type="evidence" value="ECO:0007669"/>
    <property type="project" value="EnsemblFungi"/>
</dbReference>
<dbReference type="AlphaFoldDB" id="A0A1Q5QAI2"/>
<feature type="coiled-coil region" evidence="23">
    <location>
        <begin position="58"/>
        <end position="88"/>
    </location>
</feature>
<keyword evidence="26" id="KW-1185">Reference proteome</keyword>
<comment type="similarity">
    <text evidence="3">Belongs to the DEAD box helicase family. DEAH subfamily. DDX11/CHL1 sub-subfamily.</text>
</comment>
<reference evidence="25 26" key="1">
    <citation type="submission" date="2015-06" db="EMBL/GenBank/DDBJ databases">
        <title>Talaromyces atroroseus IBT 11181 draft genome.</title>
        <authorList>
            <person name="Rasmussen K.B."/>
            <person name="Rasmussen S."/>
            <person name="Petersen B."/>
            <person name="Sicheritz-Ponten T."/>
            <person name="Mortensen U.H."/>
            <person name="Thrane U."/>
        </authorList>
    </citation>
    <scope>NUCLEOTIDE SEQUENCE [LARGE SCALE GENOMIC DNA]</scope>
    <source>
        <strain evidence="25 26">IBT 11181</strain>
    </source>
</reference>
<evidence type="ECO:0000256" key="21">
    <source>
        <dbReference type="ARBA" id="ARBA00045702"/>
    </source>
</evidence>
<dbReference type="GO" id="GO:0034085">
    <property type="term" value="P:establishment of sister chromatid cohesion"/>
    <property type="evidence" value="ECO:0007669"/>
    <property type="project" value="EnsemblFungi"/>
</dbReference>
<dbReference type="PANTHER" id="PTHR11472:SF41">
    <property type="entry name" value="ATP-DEPENDENT DNA HELICASE DDX11-RELATED"/>
    <property type="match status" value="1"/>
</dbReference>
<dbReference type="NCBIfam" id="TIGR00604">
    <property type="entry name" value="rad3"/>
    <property type="match status" value="1"/>
</dbReference>
<dbReference type="InterPro" id="IPR002464">
    <property type="entry name" value="DNA/RNA_helicase_DEAH_CS"/>
</dbReference>
<dbReference type="GO" id="GO:0005524">
    <property type="term" value="F:ATP binding"/>
    <property type="evidence" value="ECO:0007669"/>
    <property type="project" value="UniProtKB-KW"/>
</dbReference>
<dbReference type="Proteomes" id="UP000214365">
    <property type="component" value="Unassembled WGS sequence"/>
</dbReference>
<dbReference type="GO" id="GO:0003677">
    <property type="term" value="F:DNA binding"/>
    <property type="evidence" value="ECO:0007669"/>
    <property type="project" value="UniProtKB-KW"/>
</dbReference>
<dbReference type="GO" id="GO:0051536">
    <property type="term" value="F:iron-sulfur cluster binding"/>
    <property type="evidence" value="ECO:0007669"/>
    <property type="project" value="UniProtKB-KW"/>
</dbReference>
<dbReference type="PROSITE" id="PS51193">
    <property type="entry name" value="HELICASE_ATP_BIND_2"/>
    <property type="match status" value="1"/>
</dbReference>
<dbReference type="GO" id="GO:0046872">
    <property type="term" value="F:metal ion binding"/>
    <property type="evidence" value="ECO:0007669"/>
    <property type="project" value="UniProtKB-KW"/>
</dbReference>
<keyword evidence="8" id="KW-0378">Hydrolase</keyword>
<evidence type="ECO:0000256" key="23">
    <source>
        <dbReference type="SAM" id="Coils"/>
    </source>
</evidence>
<name>A0A1Q5QAI2_TALAT</name>
<evidence type="ECO:0000256" key="7">
    <source>
        <dbReference type="ARBA" id="ARBA00022741"/>
    </source>
</evidence>
<keyword evidence="16" id="KW-0131">Cell cycle</keyword>
<dbReference type="InterPro" id="IPR006555">
    <property type="entry name" value="ATP-dep_Helicase_C"/>
</dbReference>
<evidence type="ECO:0000256" key="15">
    <source>
        <dbReference type="ARBA" id="ARBA00023242"/>
    </source>
</evidence>
<keyword evidence="11" id="KW-0408">Iron</keyword>
<evidence type="ECO:0000256" key="18">
    <source>
        <dbReference type="ARBA" id="ARBA00044969"/>
    </source>
</evidence>
<dbReference type="GO" id="GO:0005634">
    <property type="term" value="C:nucleus"/>
    <property type="evidence" value="ECO:0007669"/>
    <property type="project" value="UniProtKB-SubCell"/>
</dbReference>
<evidence type="ECO:0000256" key="11">
    <source>
        <dbReference type="ARBA" id="ARBA00023004"/>
    </source>
</evidence>
<comment type="catalytic activity">
    <reaction evidence="22">
        <text>ATP + H2O = ADP + phosphate + H(+)</text>
        <dbReference type="Rhea" id="RHEA:13065"/>
        <dbReference type="ChEBI" id="CHEBI:15377"/>
        <dbReference type="ChEBI" id="CHEBI:15378"/>
        <dbReference type="ChEBI" id="CHEBI:30616"/>
        <dbReference type="ChEBI" id="CHEBI:43474"/>
        <dbReference type="ChEBI" id="CHEBI:456216"/>
        <dbReference type="EC" id="5.6.2.3"/>
    </reaction>
</comment>
<evidence type="ECO:0000256" key="1">
    <source>
        <dbReference type="ARBA" id="ARBA00001966"/>
    </source>
</evidence>
<dbReference type="GO" id="GO:0000785">
    <property type="term" value="C:chromatin"/>
    <property type="evidence" value="ECO:0007669"/>
    <property type="project" value="EnsemblFungi"/>
</dbReference>
<evidence type="ECO:0000313" key="25">
    <source>
        <dbReference type="EMBL" id="OKL62942.1"/>
    </source>
</evidence>
<evidence type="ECO:0000256" key="8">
    <source>
        <dbReference type="ARBA" id="ARBA00022801"/>
    </source>
</evidence>
<sequence>MAARDKFYHPYSPYDIQLQFMSSLYDCLEAGKVGIFESPTADDDEPNWMLEYSKKEKTQALTQKWRELEDRLARIRKEEERKKKKEKLLHSFPRLSKKQKTDVVAQGTAADESFFELDHYESDTEIGKNASNPGLGNIEGLSASTVALLDRFKGRDTDRKEDESELENQTKIYYCSRTHSQLSQFAQELRKVNLPSSLPSLPGDGPIQEHAELEEIIKHLTLGSRKQLCINPRVSSLGNPTAINERCMELQQSGVASNKKCSYLPTKESEDLLSEFRDHVLSTVQDIEDIGFIGKQLAICPYYAARTAVNHSEIVTIPYPLLLQKSSREALGLSLRDHVVIIDEAHNLMDAIANIHSISVTLDQLRTSLFQLTTYARKFQTRLKGKNRVYVTQVIRLVSSLADNLHSLAQKNKSSEVIIQYSDLVSGKGVDQINPYKLSRYLQESKLARKVDGYVEHNTQSNSADKAVKTTVPVLFQVQSFILTLMNPSDEGQLFLEKTNDGILLRYMLLDPTNHFRDIVDEARAVILAGGTMSPMSDYADHLFSYVSPDRLDTYSFGHVIPPKNLTAHILAKGVLGSDFNFTFDQRNSETMIADLGQTVANLCAVIPDGVVAFFPSYEYLKQVLNAWNKPSKAGGGASLYSTIEKYKPILYENQKKDNSTDDILLEYSKKVDSGSGALLLSVVGGRLSEGINFSDKLGRGVLIIGLPFPNIHSAAWKAKIGHIEKQTYAKRQDEPESTRRAIAKAAGRDFFENSCMRAVNQCIGRAIRHRNDYAAIIMIDRRYETSRIQAKLPAWIRQSLVSDVKASSLCQDGLVSFFRSH</sequence>
<dbReference type="Pfam" id="PF13307">
    <property type="entry name" value="Helicase_C_2"/>
    <property type="match status" value="1"/>
</dbReference>
<dbReference type="FunFam" id="3.40.50.300:FF:001372">
    <property type="entry name" value="ATP-dependent DNA helicase chl1"/>
    <property type="match status" value="1"/>
</dbReference>
<evidence type="ECO:0000256" key="6">
    <source>
        <dbReference type="ARBA" id="ARBA00022723"/>
    </source>
</evidence>
<evidence type="ECO:0000256" key="14">
    <source>
        <dbReference type="ARBA" id="ARBA00023235"/>
    </source>
</evidence>
<evidence type="ECO:0000256" key="3">
    <source>
        <dbReference type="ARBA" id="ARBA00008435"/>
    </source>
</evidence>
<comment type="cofactor">
    <cofactor evidence="1">
        <name>[4Fe-4S] cluster</name>
        <dbReference type="ChEBI" id="CHEBI:49883"/>
    </cofactor>
</comment>
<dbReference type="GO" id="GO:0016818">
    <property type="term" value="F:hydrolase activity, acting on acid anhydrides, in phosphorus-containing anhydrides"/>
    <property type="evidence" value="ECO:0007669"/>
    <property type="project" value="InterPro"/>
</dbReference>
<evidence type="ECO:0000256" key="5">
    <source>
        <dbReference type="ARBA" id="ARBA00017386"/>
    </source>
</evidence>
<evidence type="ECO:0000256" key="2">
    <source>
        <dbReference type="ARBA" id="ARBA00004123"/>
    </source>
</evidence>
<dbReference type="InterPro" id="IPR010614">
    <property type="entry name" value="RAD3-like_helicase_DEAD"/>
</dbReference>
<dbReference type="GeneID" id="31001835"/>
<feature type="domain" description="Helicase ATP-binding" evidence="24">
    <location>
        <begin position="3"/>
        <end position="395"/>
    </location>
</feature>
<keyword evidence="15" id="KW-0539">Nucleus</keyword>
<evidence type="ECO:0000313" key="26">
    <source>
        <dbReference type="Proteomes" id="UP000214365"/>
    </source>
</evidence>
<dbReference type="SMART" id="SM00491">
    <property type="entry name" value="HELICc2"/>
    <property type="match status" value="1"/>
</dbReference>
<dbReference type="EC" id="5.6.2.3" evidence="18"/>
<dbReference type="FunFam" id="3.40.50.300:FF:002774">
    <property type="entry name" value="ATP-dependent DNA helicase chl1"/>
    <property type="match status" value="1"/>
</dbReference>
<evidence type="ECO:0000256" key="22">
    <source>
        <dbReference type="ARBA" id="ARBA00048954"/>
    </source>
</evidence>
<keyword evidence="12" id="KW-0411">Iron-sulfur</keyword>
<keyword evidence="10" id="KW-0067">ATP-binding</keyword>
<dbReference type="GO" id="GO:0035861">
    <property type="term" value="C:site of double-strand break"/>
    <property type="evidence" value="ECO:0007669"/>
    <property type="project" value="EnsemblFungi"/>
</dbReference>